<keyword evidence="5" id="KW-0460">Magnesium</keyword>
<dbReference type="Proteomes" id="UP000199301">
    <property type="component" value="Unassembled WGS sequence"/>
</dbReference>
<dbReference type="AlphaFoldDB" id="A0A1H0ZLV7"/>
<dbReference type="SUPFAM" id="SSF48576">
    <property type="entry name" value="Terpenoid synthases"/>
    <property type="match status" value="1"/>
</dbReference>
<evidence type="ECO:0000313" key="8">
    <source>
        <dbReference type="EMBL" id="SDQ28362.1"/>
    </source>
</evidence>
<dbReference type="PANTHER" id="PTHR12001:SF85">
    <property type="entry name" value="SHORT CHAIN ISOPRENYL DIPHOSPHATE SYNTHASE"/>
    <property type="match status" value="1"/>
</dbReference>
<evidence type="ECO:0000256" key="6">
    <source>
        <dbReference type="RuleBase" id="RU004466"/>
    </source>
</evidence>
<dbReference type="InterPro" id="IPR000092">
    <property type="entry name" value="Polyprenyl_synt"/>
</dbReference>
<dbReference type="InterPro" id="IPR008949">
    <property type="entry name" value="Isoprenoid_synthase_dom_sf"/>
</dbReference>
<dbReference type="PROSITE" id="PS00444">
    <property type="entry name" value="POLYPRENYL_SYNTHASE_2"/>
    <property type="match status" value="1"/>
</dbReference>
<dbReference type="InterPro" id="IPR033749">
    <property type="entry name" value="Polyprenyl_synt_CS"/>
</dbReference>
<reference evidence="9" key="1">
    <citation type="submission" date="2016-10" db="EMBL/GenBank/DDBJ databases">
        <authorList>
            <person name="Varghese N."/>
            <person name="Submissions S."/>
        </authorList>
    </citation>
    <scope>NUCLEOTIDE SEQUENCE [LARGE SCALE GENOMIC DNA]</scope>
    <source>
        <strain evidence="9">DSM 45459</strain>
    </source>
</reference>
<name>A0A1H0ZLV7_9ACTN</name>
<comment type="similarity">
    <text evidence="2 6">Belongs to the FPP/GGPP synthase family.</text>
</comment>
<dbReference type="SFLD" id="SFLDG01017">
    <property type="entry name" value="Polyprenyl_Transferase_Like"/>
    <property type="match status" value="1"/>
</dbReference>
<evidence type="ECO:0000256" key="2">
    <source>
        <dbReference type="ARBA" id="ARBA00006706"/>
    </source>
</evidence>
<dbReference type="Pfam" id="PF00348">
    <property type="entry name" value="polyprenyl_synt"/>
    <property type="match status" value="1"/>
</dbReference>
<gene>
    <name evidence="8" type="ORF">SAMN04489718_1122</name>
</gene>
<accession>A0A1H0ZLV7</accession>
<evidence type="ECO:0000256" key="5">
    <source>
        <dbReference type="ARBA" id="ARBA00022842"/>
    </source>
</evidence>
<keyword evidence="4" id="KW-0479">Metal-binding</keyword>
<evidence type="ECO:0000313" key="9">
    <source>
        <dbReference type="Proteomes" id="UP000199301"/>
    </source>
</evidence>
<dbReference type="Gene3D" id="1.10.600.10">
    <property type="entry name" value="Farnesyl Diphosphate Synthase"/>
    <property type="match status" value="1"/>
</dbReference>
<evidence type="ECO:0000256" key="7">
    <source>
        <dbReference type="SAM" id="MobiDB-lite"/>
    </source>
</evidence>
<keyword evidence="9" id="KW-1185">Reference proteome</keyword>
<dbReference type="GO" id="GO:0004659">
    <property type="term" value="F:prenyltransferase activity"/>
    <property type="evidence" value="ECO:0007669"/>
    <property type="project" value="InterPro"/>
</dbReference>
<dbReference type="GO" id="GO:0008299">
    <property type="term" value="P:isoprenoid biosynthetic process"/>
    <property type="evidence" value="ECO:0007669"/>
    <property type="project" value="InterPro"/>
</dbReference>
<dbReference type="SFLD" id="SFLDS00005">
    <property type="entry name" value="Isoprenoid_Synthase_Type_I"/>
    <property type="match status" value="1"/>
</dbReference>
<keyword evidence="3 6" id="KW-0808">Transferase</keyword>
<dbReference type="OrthoDB" id="4497239at2"/>
<dbReference type="PROSITE" id="PS00723">
    <property type="entry name" value="POLYPRENYL_SYNTHASE_1"/>
    <property type="match status" value="1"/>
</dbReference>
<feature type="region of interest" description="Disordered" evidence="7">
    <location>
        <begin position="350"/>
        <end position="374"/>
    </location>
</feature>
<sequence length="374" mass="40328">MPTGHTVDRTAVDGTTNQAHASAALHLDRIRGDVDAALGQFMDAQAGRASDDCLPPLVEVIRGFVTGGKRLRPLFCVCGWVAAGGDVATPAVFRVGAALELFHAFALIHDDVMDASAYRRGAPTVHRLLAERAGEHSGVATAQRFGESAAILVGDICLVWSDELLHDSGVSPERLSDSRRLLNAMRTEIMAGQYLDVETGESDLAAELDRAWRVIRHKTAAYTVARPLQIGAALAGGEDALLQACDAYGYPLGEAFQLRDDLLGVFGNPSVTGKSDLDDLRDGKRTVLVTLARQQATPDQSAALDELYGDPELDERGAARLREVIRQTGAEDVVEDMIRVRRDRALEALEGAPMTEPARRSLAELAETATRRQR</sequence>
<dbReference type="CDD" id="cd00685">
    <property type="entry name" value="Trans_IPPS_HT"/>
    <property type="match status" value="1"/>
</dbReference>
<protein>
    <submittedName>
        <fullName evidence="8">Geranylgeranyl diphosphate synthase, type I</fullName>
    </submittedName>
</protein>
<organism evidence="8 9">
    <name type="scientific">Actinopolyspora saharensis</name>
    <dbReference type="NCBI Taxonomy" id="995062"/>
    <lineage>
        <taxon>Bacteria</taxon>
        <taxon>Bacillati</taxon>
        <taxon>Actinomycetota</taxon>
        <taxon>Actinomycetes</taxon>
        <taxon>Actinopolysporales</taxon>
        <taxon>Actinopolysporaceae</taxon>
        <taxon>Actinopolyspora</taxon>
    </lineage>
</organism>
<dbReference type="PANTHER" id="PTHR12001">
    <property type="entry name" value="GERANYLGERANYL PYROPHOSPHATE SYNTHASE"/>
    <property type="match status" value="1"/>
</dbReference>
<proteinExistence type="inferred from homology"/>
<dbReference type="EMBL" id="FNKO01000001">
    <property type="protein sequence ID" value="SDQ28362.1"/>
    <property type="molecule type" value="Genomic_DNA"/>
</dbReference>
<evidence type="ECO:0000256" key="1">
    <source>
        <dbReference type="ARBA" id="ARBA00001946"/>
    </source>
</evidence>
<evidence type="ECO:0000256" key="4">
    <source>
        <dbReference type="ARBA" id="ARBA00022723"/>
    </source>
</evidence>
<comment type="cofactor">
    <cofactor evidence="1">
        <name>Mg(2+)</name>
        <dbReference type="ChEBI" id="CHEBI:18420"/>
    </cofactor>
</comment>
<evidence type="ECO:0000256" key="3">
    <source>
        <dbReference type="ARBA" id="ARBA00022679"/>
    </source>
</evidence>
<dbReference type="RefSeq" id="WP_092521569.1">
    <property type="nucleotide sequence ID" value="NZ_FNKO01000001.1"/>
</dbReference>
<dbReference type="STRING" id="995062.SAMN04489718_1122"/>
<dbReference type="GO" id="GO:0046872">
    <property type="term" value="F:metal ion binding"/>
    <property type="evidence" value="ECO:0007669"/>
    <property type="project" value="UniProtKB-KW"/>
</dbReference>